<evidence type="ECO:0000313" key="8">
    <source>
        <dbReference type="Proteomes" id="UP000178724"/>
    </source>
</evidence>
<accession>A0A1F4Q1U8</accession>
<evidence type="ECO:0000256" key="1">
    <source>
        <dbReference type="ARBA" id="ARBA00006018"/>
    </source>
</evidence>
<evidence type="ECO:0000256" key="3">
    <source>
        <dbReference type="ARBA" id="ARBA00022723"/>
    </source>
</evidence>
<keyword evidence="4" id="KW-0408">Iron</keyword>
<dbReference type="Gene3D" id="2.30.30.140">
    <property type="match status" value="1"/>
</dbReference>
<protein>
    <recommendedName>
        <fullName evidence="6">Radical SAM core domain-containing protein</fullName>
    </recommendedName>
</protein>
<dbReference type="SUPFAM" id="SSF102114">
    <property type="entry name" value="Radical SAM enzymes"/>
    <property type="match status" value="1"/>
</dbReference>
<organism evidence="7 8">
    <name type="scientific">candidate division WOR-1 bacterium RIFCSPHIGHO2_01_FULL_53_15</name>
    <dbReference type="NCBI Taxonomy" id="1802564"/>
    <lineage>
        <taxon>Bacteria</taxon>
        <taxon>Bacillati</taxon>
        <taxon>Saganbacteria</taxon>
    </lineage>
</organism>
<comment type="caution">
    <text evidence="7">The sequence shown here is derived from an EMBL/GenBank/DDBJ whole genome shotgun (WGS) entry which is preliminary data.</text>
</comment>
<dbReference type="AlphaFoldDB" id="A0A1F4Q1U8"/>
<comment type="similarity">
    <text evidence="1">Belongs to the HupF/HypC family.</text>
</comment>
<keyword evidence="5" id="KW-0411">Iron-sulfur</keyword>
<dbReference type="SFLD" id="SFLDS00029">
    <property type="entry name" value="Radical_SAM"/>
    <property type="match status" value="1"/>
</dbReference>
<dbReference type="GO" id="GO:0016740">
    <property type="term" value="F:transferase activity"/>
    <property type="evidence" value="ECO:0007669"/>
    <property type="project" value="TreeGrafter"/>
</dbReference>
<dbReference type="InterPro" id="IPR006638">
    <property type="entry name" value="Elp3/MiaA/NifB-like_rSAM"/>
</dbReference>
<dbReference type="InterPro" id="IPR001109">
    <property type="entry name" value="Hydrogenase_HupF/HypC"/>
</dbReference>
<sequence>MCYAIPGQVVEINSKTVTVEYFGEKKKAINEIAELKAGDFIYAQGGYVIKVVPEPEALATLELWKETFFELRETDLRLSRRPKEETGIGNDLSLILDKAAEGRELKREELLKLLATEKPAELDQLFKTANFLRQKYLSNSCCVHGIIEFSNYCRHDCVYCGIRKSNSILKRYRMSEEEIVEAAGEAIEKHGFKALVLQSGEDQEYQVDRVVGVIKEIKKRYPVLIFISVGEVGREGLQKFYDAGARGVLTRFETSDPKLYANLHCGDKLEERLQNIRDAYSLGYLVLTGGLIGLPGQSIESLLDDILLTKELNAEMYSFGPVLPYGPKTELVLKVLAVSRLVDPKNARILVTTGFETLEPSAQKLGLMAGANSVMLNVTPLKYRKLYEIYPGRAHAEETIEAQIKATLDLLYSLGRAPTDLGI</sequence>
<evidence type="ECO:0000259" key="6">
    <source>
        <dbReference type="PROSITE" id="PS51918"/>
    </source>
</evidence>
<keyword evidence="3" id="KW-0479">Metal-binding</keyword>
<dbReference type="SFLD" id="SFLDG01280">
    <property type="entry name" value="HydE/PylB-like"/>
    <property type="match status" value="1"/>
</dbReference>
<evidence type="ECO:0000256" key="2">
    <source>
        <dbReference type="ARBA" id="ARBA00022691"/>
    </source>
</evidence>
<feature type="domain" description="Radical SAM core" evidence="6">
    <location>
        <begin position="139"/>
        <end position="356"/>
    </location>
</feature>
<dbReference type="CDD" id="cd01335">
    <property type="entry name" value="Radical_SAM"/>
    <property type="match status" value="1"/>
</dbReference>
<evidence type="ECO:0000256" key="4">
    <source>
        <dbReference type="ARBA" id="ARBA00023004"/>
    </source>
</evidence>
<dbReference type="InterPro" id="IPR034422">
    <property type="entry name" value="HydE/PylB-like"/>
</dbReference>
<dbReference type="PANTHER" id="PTHR43726:SF1">
    <property type="entry name" value="BIOTIN SYNTHASE"/>
    <property type="match status" value="1"/>
</dbReference>
<keyword evidence="2" id="KW-0949">S-adenosyl-L-methionine</keyword>
<evidence type="ECO:0000313" key="7">
    <source>
        <dbReference type="EMBL" id="OGB89839.1"/>
    </source>
</evidence>
<dbReference type="InterPro" id="IPR058240">
    <property type="entry name" value="rSAM_sf"/>
</dbReference>
<dbReference type="GO" id="GO:0051536">
    <property type="term" value="F:iron-sulfur cluster binding"/>
    <property type="evidence" value="ECO:0007669"/>
    <property type="project" value="UniProtKB-KW"/>
</dbReference>
<dbReference type="Pfam" id="PF01455">
    <property type="entry name" value="HupF_HypC"/>
    <property type="match status" value="1"/>
</dbReference>
<dbReference type="PROSITE" id="PS51918">
    <property type="entry name" value="RADICAL_SAM"/>
    <property type="match status" value="1"/>
</dbReference>
<dbReference type="SFLD" id="SFLDG01060">
    <property type="entry name" value="BATS_domain_containing"/>
    <property type="match status" value="1"/>
</dbReference>
<dbReference type="EMBL" id="METM01000020">
    <property type="protein sequence ID" value="OGB89839.1"/>
    <property type="molecule type" value="Genomic_DNA"/>
</dbReference>
<dbReference type="PANTHER" id="PTHR43726">
    <property type="entry name" value="3-METHYLORNITHINE SYNTHASE"/>
    <property type="match status" value="1"/>
</dbReference>
<proteinExistence type="inferred from homology"/>
<name>A0A1F4Q1U8_UNCSA</name>
<gene>
    <name evidence="7" type="ORF">A2625_05250</name>
</gene>
<dbReference type="InterPro" id="IPR007197">
    <property type="entry name" value="rSAM"/>
</dbReference>
<dbReference type="Pfam" id="PF04055">
    <property type="entry name" value="Radical_SAM"/>
    <property type="match status" value="1"/>
</dbReference>
<dbReference type="Gene3D" id="3.20.20.70">
    <property type="entry name" value="Aldolase class I"/>
    <property type="match status" value="1"/>
</dbReference>
<dbReference type="Proteomes" id="UP000178724">
    <property type="component" value="Unassembled WGS sequence"/>
</dbReference>
<reference evidence="7 8" key="1">
    <citation type="journal article" date="2016" name="Nat. Commun.">
        <title>Thousands of microbial genomes shed light on interconnected biogeochemical processes in an aquifer system.</title>
        <authorList>
            <person name="Anantharaman K."/>
            <person name="Brown C.T."/>
            <person name="Hug L.A."/>
            <person name="Sharon I."/>
            <person name="Castelle C.J."/>
            <person name="Probst A.J."/>
            <person name="Thomas B.C."/>
            <person name="Singh A."/>
            <person name="Wilkins M.J."/>
            <person name="Karaoz U."/>
            <person name="Brodie E.L."/>
            <person name="Williams K.H."/>
            <person name="Hubbard S.S."/>
            <person name="Banfield J.F."/>
        </authorList>
    </citation>
    <scope>NUCLEOTIDE SEQUENCE [LARGE SCALE GENOMIC DNA]</scope>
</reference>
<dbReference type="SUPFAM" id="SSF159127">
    <property type="entry name" value="HupF/HypC-like"/>
    <property type="match status" value="1"/>
</dbReference>
<evidence type="ECO:0000256" key="5">
    <source>
        <dbReference type="ARBA" id="ARBA00023014"/>
    </source>
</evidence>
<dbReference type="GO" id="GO:0046872">
    <property type="term" value="F:metal ion binding"/>
    <property type="evidence" value="ECO:0007669"/>
    <property type="project" value="UniProtKB-KW"/>
</dbReference>
<dbReference type="SMART" id="SM00729">
    <property type="entry name" value="Elp3"/>
    <property type="match status" value="1"/>
</dbReference>
<dbReference type="InterPro" id="IPR013785">
    <property type="entry name" value="Aldolase_TIM"/>
</dbReference>